<feature type="transmembrane region" description="Helical" evidence="7">
    <location>
        <begin position="90"/>
        <end position="112"/>
    </location>
</feature>
<dbReference type="GO" id="GO:0042158">
    <property type="term" value="P:lipoprotein biosynthetic process"/>
    <property type="evidence" value="ECO:0007669"/>
    <property type="project" value="UniProtKB-UniRule"/>
</dbReference>
<evidence type="ECO:0000256" key="5">
    <source>
        <dbReference type="ARBA" id="ARBA00022989"/>
    </source>
</evidence>
<comment type="pathway">
    <text evidence="7">Protein modification; lipoprotein biosynthesis (diacylglyceryl transfer).</text>
</comment>
<gene>
    <name evidence="7 8" type="primary">lgt</name>
    <name evidence="8" type="ORF">DPRO_2808</name>
</gene>
<keyword evidence="9" id="KW-1185">Reference proteome</keyword>
<organism evidence="8 9">
    <name type="scientific">Pseudodesulfovibrio profundus</name>
    <dbReference type="NCBI Taxonomy" id="57320"/>
    <lineage>
        <taxon>Bacteria</taxon>
        <taxon>Pseudomonadati</taxon>
        <taxon>Thermodesulfobacteriota</taxon>
        <taxon>Desulfovibrionia</taxon>
        <taxon>Desulfovibrionales</taxon>
        <taxon>Desulfovibrionaceae</taxon>
    </lineage>
</organism>
<dbReference type="EC" id="2.5.1.145" evidence="7"/>
<reference evidence="9" key="1">
    <citation type="submission" date="2017-09" db="EMBL/GenBank/DDBJ databases">
        <authorList>
            <person name="Regsiter A."/>
            <person name="William W."/>
        </authorList>
    </citation>
    <scope>NUCLEOTIDE SEQUENCE [LARGE SCALE GENOMIC DNA]</scope>
    <source>
        <strain evidence="9">500-1</strain>
    </source>
</reference>
<evidence type="ECO:0000256" key="3">
    <source>
        <dbReference type="ARBA" id="ARBA00022679"/>
    </source>
</evidence>
<name>A0A2C8FAB2_9BACT</name>
<sequence length="270" mass="30822">MLSYPYFDPNMISIGPLQLRWYGMMYVFGVVTGWLLGRYRAKKPWNKMTPARMDDFITWAVVGVVAGGRLGYCLFYNFDYYFYAPHKIFYVWEGGMAFHGGLLGVLLACWLFGRKNGMTFPEVGDFIAPLVPPGLFFGRIGNFINAELWGRHTDGWYGMVFPGAGGMPRHPSQLYEAALEGLLLFIIVWWYSAKPRPKGCVGALFLLGYGVFRFIVEFAREPDAHLGFVALNWMSMGQVLCLPMILFGVGYMVWAYRRESTHPTIPAEYR</sequence>
<accession>A0A2C8FAB2</accession>
<dbReference type="PROSITE" id="PS01311">
    <property type="entry name" value="LGT"/>
    <property type="match status" value="1"/>
</dbReference>
<feature type="transmembrane region" description="Helical" evidence="7">
    <location>
        <begin position="20"/>
        <end position="36"/>
    </location>
</feature>
<dbReference type="KEGG" id="pprf:DPRO_2808"/>
<dbReference type="PANTHER" id="PTHR30589:SF0">
    <property type="entry name" value="PHOSPHATIDYLGLYCEROL--PROLIPOPROTEIN DIACYLGLYCERYL TRANSFERASE"/>
    <property type="match status" value="1"/>
</dbReference>
<dbReference type="NCBIfam" id="TIGR00544">
    <property type="entry name" value="lgt"/>
    <property type="match status" value="1"/>
</dbReference>
<dbReference type="GO" id="GO:0005886">
    <property type="term" value="C:plasma membrane"/>
    <property type="evidence" value="ECO:0007669"/>
    <property type="project" value="UniProtKB-SubCell"/>
</dbReference>
<dbReference type="GO" id="GO:0008961">
    <property type="term" value="F:phosphatidylglycerol-prolipoprotein diacylglyceryl transferase activity"/>
    <property type="evidence" value="ECO:0007669"/>
    <property type="project" value="UniProtKB-UniRule"/>
</dbReference>
<dbReference type="EMBL" id="LT907975">
    <property type="protein sequence ID" value="SOB59718.1"/>
    <property type="molecule type" value="Genomic_DNA"/>
</dbReference>
<dbReference type="Proteomes" id="UP000219215">
    <property type="component" value="Chromosome DPRO"/>
</dbReference>
<feature type="binding site" evidence="7">
    <location>
        <position position="139"/>
    </location>
    <ligand>
        <name>a 1,2-diacyl-sn-glycero-3-phospho-(1'-sn-glycerol)</name>
        <dbReference type="ChEBI" id="CHEBI:64716"/>
    </ligand>
</feature>
<evidence type="ECO:0000256" key="1">
    <source>
        <dbReference type="ARBA" id="ARBA00007150"/>
    </source>
</evidence>
<evidence type="ECO:0000256" key="7">
    <source>
        <dbReference type="HAMAP-Rule" id="MF_01147"/>
    </source>
</evidence>
<keyword evidence="3 7" id="KW-0808">Transferase</keyword>
<comment type="catalytic activity">
    <reaction evidence="7">
        <text>L-cysteinyl-[prolipoprotein] + a 1,2-diacyl-sn-glycero-3-phospho-(1'-sn-glycerol) = an S-1,2-diacyl-sn-glyceryl-L-cysteinyl-[prolipoprotein] + sn-glycerol 1-phosphate + H(+)</text>
        <dbReference type="Rhea" id="RHEA:56712"/>
        <dbReference type="Rhea" id="RHEA-COMP:14679"/>
        <dbReference type="Rhea" id="RHEA-COMP:14680"/>
        <dbReference type="ChEBI" id="CHEBI:15378"/>
        <dbReference type="ChEBI" id="CHEBI:29950"/>
        <dbReference type="ChEBI" id="CHEBI:57685"/>
        <dbReference type="ChEBI" id="CHEBI:64716"/>
        <dbReference type="ChEBI" id="CHEBI:140658"/>
        <dbReference type="EC" id="2.5.1.145"/>
    </reaction>
</comment>
<evidence type="ECO:0000256" key="2">
    <source>
        <dbReference type="ARBA" id="ARBA00022475"/>
    </source>
</evidence>
<dbReference type="AlphaFoldDB" id="A0A2C8FAB2"/>
<evidence type="ECO:0000313" key="9">
    <source>
        <dbReference type="Proteomes" id="UP000219215"/>
    </source>
</evidence>
<keyword evidence="2 7" id="KW-1003">Cell membrane</keyword>
<dbReference type="RefSeq" id="WP_097012550.1">
    <property type="nucleotide sequence ID" value="NZ_LT907975.1"/>
</dbReference>
<evidence type="ECO:0000256" key="6">
    <source>
        <dbReference type="ARBA" id="ARBA00023136"/>
    </source>
</evidence>
<keyword evidence="6 7" id="KW-0472">Membrane</keyword>
<dbReference type="HAMAP" id="MF_01147">
    <property type="entry name" value="Lgt"/>
    <property type="match status" value="1"/>
</dbReference>
<feature type="transmembrane region" description="Helical" evidence="7">
    <location>
        <begin position="56"/>
        <end position="78"/>
    </location>
</feature>
<keyword evidence="5 7" id="KW-1133">Transmembrane helix</keyword>
<evidence type="ECO:0000256" key="4">
    <source>
        <dbReference type="ARBA" id="ARBA00022692"/>
    </source>
</evidence>
<comment type="subcellular location">
    <subcellularLocation>
        <location evidence="7">Cell membrane</location>
        <topology evidence="7">Multi-pass membrane protein</topology>
    </subcellularLocation>
</comment>
<proteinExistence type="inferred from homology"/>
<comment type="similarity">
    <text evidence="1 7">Belongs to the Lgt family.</text>
</comment>
<evidence type="ECO:0000313" key="8">
    <source>
        <dbReference type="EMBL" id="SOB59718.1"/>
    </source>
</evidence>
<feature type="transmembrane region" description="Helical" evidence="7">
    <location>
        <begin position="199"/>
        <end position="216"/>
    </location>
</feature>
<feature type="transmembrane region" description="Helical" evidence="7">
    <location>
        <begin position="228"/>
        <end position="254"/>
    </location>
</feature>
<dbReference type="InterPro" id="IPR001640">
    <property type="entry name" value="Lgt"/>
</dbReference>
<keyword evidence="8" id="KW-0328">Glycosyltransferase</keyword>
<protein>
    <recommendedName>
        <fullName evidence="7">Phosphatidylglycerol--prolipoprotein diacylglyceryl transferase</fullName>
        <ecNumber evidence="7">2.5.1.145</ecNumber>
    </recommendedName>
</protein>
<keyword evidence="8" id="KW-0449">Lipoprotein</keyword>
<dbReference type="PANTHER" id="PTHR30589">
    <property type="entry name" value="PROLIPOPROTEIN DIACYLGLYCERYL TRANSFERASE"/>
    <property type="match status" value="1"/>
</dbReference>
<dbReference type="UniPathway" id="UPA00664"/>
<keyword evidence="4 7" id="KW-0812">Transmembrane</keyword>
<dbReference type="OrthoDB" id="871140at2"/>
<comment type="function">
    <text evidence="7">Catalyzes the transfer of the diacylglyceryl group from phosphatidylglycerol to the sulfhydryl group of the N-terminal cysteine of a prolipoprotein, the first step in the formation of mature lipoproteins.</text>
</comment>
<dbReference type="Pfam" id="PF01790">
    <property type="entry name" value="LGT"/>
    <property type="match status" value="1"/>
</dbReference>